<reference evidence="3" key="1">
    <citation type="submission" date="2022-06" db="EMBL/GenBank/DDBJ databases">
        <title>Genomic Encyclopedia of Archaeal and Bacterial Type Strains, Phase II (KMG-II): from individual species to whole genera.</title>
        <authorList>
            <person name="Goeker M."/>
        </authorList>
    </citation>
    <scope>NUCLEOTIDE SEQUENCE</scope>
    <source>
        <strain evidence="3">DSM 43935</strain>
    </source>
</reference>
<evidence type="ECO:0000259" key="2">
    <source>
        <dbReference type="Pfam" id="PF14016"/>
    </source>
</evidence>
<dbReference type="Proteomes" id="UP001206128">
    <property type="component" value="Unassembled WGS sequence"/>
</dbReference>
<name>A0AAE3KHD2_9PSEU</name>
<feature type="domain" description="DUF4232" evidence="2">
    <location>
        <begin position="57"/>
        <end position="184"/>
    </location>
</feature>
<dbReference type="InterPro" id="IPR025326">
    <property type="entry name" value="DUF4232"/>
</dbReference>
<feature type="signal peptide" evidence="1">
    <location>
        <begin position="1"/>
        <end position="36"/>
    </location>
</feature>
<comment type="caution">
    <text evidence="3">The sequence shown here is derived from an EMBL/GenBank/DDBJ whole genome shotgun (WGS) entry which is preliminary data.</text>
</comment>
<evidence type="ECO:0000313" key="4">
    <source>
        <dbReference type="Proteomes" id="UP001206128"/>
    </source>
</evidence>
<organism evidence="3 4">
    <name type="scientific">Goodfellowiella coeruleoviolacea</name>
    <dbReference type="NCBI Taxonomy" id="334858"/>
    <lineage>
        <taxon>Bacteria</taxon>
        <taxon>Bacillati</taxon>
        <taxon>Actinomycetota</taxon>
        <taxon>Actinomycetes</taxon>
        <taxon>Pseudonocardiales</taxon>
        <taxon>Pseudonocardiaceae</taxon>
        <taxon>Goodfellowiella</taxon>
    </lineage>
</organism>
<dbReference type="AlphaFoldDB" id="A0AAE3KHD2"/>
<accession>A0AAE3KHD2</accession>
<evidence type="ECO:0000313" key="3">
    <source>
        <dbReference type="EMBL" id="MCP2166747.1"/>
    </source>
</evidence>
<keyword evidence="1" id="KW-0732">Signal</keyword>
<gene>
    <name evidence="3" type="ORF">LX83_003619</name>
</gene>
<sequence length="189" mass="19254">MRTRRRPSPGRVAGLTLVFAASVAAVGVTAVPAALAAPAAAVSVPAPAGAEDVCPESVRITSGAVDAAVGHRGVVISLENCGDQPYAVNGYPELAVLDDQRAPMNVAVEHGSGYYAIDPGPSPVTLAPGERAYAMVMWSNIVTEWEVPPPGSYLVAAPVPGGPATTLPMRIDNGTTGKVTVTAWSLDMP</sequence>
<protein>
    <recommendedName>
        <fullName evidence="2">DUF4232 domain-containing protein</fullName>
    </recommendedName>
</protein>
<dbReference type="RefSeq" id="WP_253772931.1">
    <property type="nucleotide sequence ID" value="NZ_JAMTCK010000008.1"/>
</dbReference>
<evidence type="ECO:0000256" key="1">
    <source>
        <dbReference type="SAM" id="SignalP"/>
    </source>
</evidence>
<proteinExistence type="predicted"/>
<dbReference type="EMBL" id="JAMTCK010000008">
    <property type="protein sequence ID" value="MCP2166747.1"/>
    <property type="molecule type" value="Genomic_DNA"/>
</dbReference>
<keyword evidence="4" id="KW-1185">Reference proteome</keyword>
<feature type="chain" id="PRO_5042179024" description="DUF4232 domain-containing protein" evidence="1">
    <location>
        <begin position="37"/>
        <end position="189"/>
    </location>
</feature>
<dbReference type="Pfam" id="PF14016">
    <property type="entry name" value="DUF4232"/>
    <property type="match status" value="1"/>
</dbReference>